<dbReference type="Proteomes" id="UP000829560">
    <property type="component" value="Chromosome"/>
</dbReference>
<organism evidence="1 2">
    <name type="scientific">Psychrobacter raelei</name>
    <dbReference type="NCBI Taxonomy" id="2565531"/>
    <lineage>
        <taxon>Bacteria</taxon>
        <taxon>Pseudomonadati</taxon>
        <taxon>Pseudomonadota</taxon>
        <taxon>Gammaproteobacteria</taxon>
        <taxon>Moraxellales</taxon>
        <taxon>Moraxellaceae</taxon>
        <taxon>Psychrobacter</taxon>
    </lineage>
</organism>
<accession>A0AAT9PGK6</accession>
<dbReference type="KEGG" id="prae:MN210_08270"/>
<keyword evidence="2" id="KW-1185">Reference proteome</keyword>
<reference evidence="1" key="1">
    <citation type="submission" date="2024-03" db="EMBL/GenBank/DDBJ databases">
        <title>Psychrobacter raelis sp. nov. isolated from a dog with peritonitis.</title>
        <authorList>
            <person name="Schiavone A."/>
            <person name="Manzulli V."/>
            <person name="Camarda A."/>
            <person name="Cafiero M.A."/>
            <person name="Vasco I."/>
            <person name="Marino L."/>
            <person name="Pennuzzi G."/>
            <person name="Serrecchia L."/>
            <person name="Galante D."/>
            <person name="Pugliese N."/>
        </authorList>
    </citation>
    <scope>NUCLEOTIDE SEQUENCE</scope>
    <source>
        <strain evidence="1">PraFG1</strain>
    </source>
</reference>
<name>A0AAT9PGK6_9GAMM</name>
<dbReference type="EMBL" id="CP093310">
    <property type="protein sequence ID" value="UNK06479.1"/>
    <property type="molecule type" value="Genomic_DNA"/>
</dbReference>
<proteinExistence type="predicted"/>
<dbReference type="RefSeq" id="WP_011960556.1">
    <property type="nucleotide sequence ID" value="NZ_CP093310.2"/>
</dbReference>
<evidence type="ECO:0000313" key="1">
    <source>
        <dbReference type="EMBL" id="UNK06479.1"/>
    </source>
</evidence>
<dbReference type="AlphaFoldDB" id="A0AAT9PGK6"/>
<evidence type="ECO:0000313" key="2">
    <source>
        <dbReference type="Proteomes" id="UP000829560"/>
    </source>
</evidence>
<evidence type="ECO:0008006" key="3">
    <source>
        <dbReference type="Google" id="ProtNLM"/>
    </source>
</evidence>
<sequence>MTLKIENKLVTDGQALSTRIITLRNQSTIPTFVFRRKVLTVNDDDYERSDLSWAGLGTVSDSDEHSIDYEPLGHAMVVLLDSLGGPMHDSGMFITPEQFSSMVLIEPYDIDLEGDDRIRMRPDWNPKKGDLFCFLLNNHKEYHECVGVVGNSLLVSHGHRYLLNQRFDLEYLDAFDESEIEDVEVPYK</sequence>
<protein>
    <recommendedName>
        <fullName evidence="3">Phage protein</fullName>
    </recommendedName>
</protein>
<gene>
    <name evidence="1" type="ORF">MN210_08270</name>
</gene>